<keyword evidence="2" id="KW-1185">Reference proteome</keyword>
<dbReference type="EMBL" id="VYZN01000044">
    <property type="protein sequence ID" value="KAE9529755.1"/>
    <property type="molecule type" value="Genomic_DNA"/>
</dbReference>
<proteinExistence type="predicted"/>
<sequence>MQMSFNEDHTNDILDMGEDNFQMCSYYIAYSSLLLSHSILKRFMNHNSMIILRIFHTSCDSLKYNFIIICKPIIIKEAVDNFKHLSMVYIDTFIYIPTCDGLARSVKPLERSGNPLERSVKPFTVDGTVFGCPKFSIIIDGLYLLHSLESIVIESIEKWLLWLRRNKTAMLFGDDVFPYNAKIESVVSLFFVAVVVEIGFLFDDNLGLKEIGLGNGFGTIEGTLRMIDPGFGSRFFFFCFSASSSKSLSQLT</sequence>
<reference evidence="1 2" key="1">
    <citation type="submission" date="2019-08" db="EMBL/GenBank/DDBJ databases">
        <title>The genome of the soybean aphid Biotype 1, its phylome, world population structure and adaptation to the North American continent.</title>
        <authorList>
            <person name="Giordano R."/>
            <person name="Donthu R.K."/>
            <person name="Hernandez A.G."/>
            <person name="Wright C.L."/>
            <person name="Zimin A.V."/>
        </authorList>
    </citation>
    <scope>NUCLEOTIDE SEQUENCE [LARGE SCALE GENOMIC DNA]</scope>
    <source>
        <tissue evidence="1">Whole aphids</tissue>
    </source>
</reference>
<evidence type="ECO:0000313" key="2">
    <source>
        <dbReference type="Proteomes" id="UP000475862"/>
    </source>
</evidence>
<name>A0A6G0TBS6_APHGL</name>
<protein>
    <submittedName>
        <fullName evidence="1">Uncharacterized protein</fullName>
    </submittedName>
</protein>
<organism evidence="1 2">
    <name type="scientific">Aphis glycines</name>
    <name type="common">Soybean aphid</name>
    <dbReference type="NCBI Taxonomy" id="307491"/>
    <lineage>
        <taxon>Eukaryota</taxon>
        <taxon>Metazoa</taxon>
        <taxon>Ecdysozoa</taxon>
        <taxon>Arthropoda</taxon>
        <taxon>Hexapoda</taxon>
        <taxon>Insecta</taxon>
        <taxon>Pterygota</taxon>
        <taxon>Neoptera</taxon>
        <taxon>Paraneoptera</taxon>
        <taxon>Hemiptera</taxon>
        <taxon>Sternorrhyncha</taxon>
        <taxon>Aphidomorpha</taxon>
        <taxon>Aphidoidea</taxon>
        <taxon>Aphididae</taxon>
        <taxon>Aphidini</taxon>
        <taxon>Aphis</taxon>
        <taxon>Aphis</taxon>
    </lineage>
</organism>
<gene>
    <name evidence="1" type="ORF">AGLY_011851</name>
</gene>
<accession>A0A6G0TBS6</accession>
<dbReference type="AlphaFoldDB" id="A0A6G0TBS6"/>
<comment type="caution">
    <text evidence="1">The sequence shown here is derived from an EMBL/GenBank/DDBJ whole genome shotgun (WGS) entry which is preliminary data.</text>
</comment>
<evidence type="ECO:0000313" key="1">
    <source>
        <dbReference type="EMBL" id="KAE9529755.1"/>
    </source>
</evidence>
<dbReference type="Proteomes" id="UP000475862">
    <property type="component" value="Unassembled WGS sequence"/>
</dbReference>